<dbReference type="Gene3D" id="2.60.40.10">
    <property type="entry name" value="Immunoglobulins"/>
    <property type="match status" value="1"/>
</dbReference>
<comment type="similarity">
    <text evidence="1">Belongs to the TolB family.</text>
</comment>
<reference evidence="3 4" key="1">
    <citation type="submission" date="2020-04" db="EMBL/GenBank/DDBJ databases">
        <title>Metagenomic profiling of ammonia- and methane-oxidizing microorganisms in a Dutch drinking water treatment plant.</title>
        <authorList>
            <person name="Poghosyan L."/>
            <person name="Leucker S."/>
        </authorList>
    </citation>
    <scope>NUCLEOTIDE SEQUENCE [LARGE SCALE GENOMIC DNA]</scope>
    <source>
        <strain evidence="3">S-RSF-IL-03</strain>
    </source>
</reference>
<gene>
    <name evidence="3" type="ORF">HOP12_13345</name>
</gene>
<evidence type="ECO:0000313" key="4">
    <source>
        <dbReference type="Proteomes" id="UP000580839"/>
    </source>
</evidence>
<dbReference type="Pfam" id="PF07676">
    <property type="entry name" value="PD40"/>
    <property type="match status" value="2"/>
</dbReference>
<keyword evidence="2" id="KW-0732">Signal</keyword>
<dbReference type="InterPro" id="IPR011659">
    <property type="entry name" value="WD40"/>
</dbReference>
<dbReference type="AlphaFoldDB" id="A0A849SQC5"/>
<dbReference type="SUPFAM" id="SSF82171">
    <property type="entry name" value="DPP6 N-terminal domain-like"/>
    <property type="match status" value="1"/>
</dbReference>
<proteinExistence type="inferred from homology"/>
<evidence type="ECO:0000256" key="2">
    <source>
        <dbReference type="SAM" id="SignalP"/>
    </source>
</evidence>
<feature type="signal peptide" evidence="2">
    <location>
        <begin position="1"/>
        <end position="20"/>
    </location>
</feature>
<evidence type="ECO:0000313" key="3">
    <source>
        <dbReference type="EMBL" id="NOT35127.1"/>
    </source>
</evidence>
<dbReference type="SUPFAM" id="SSF69304">
    <property type="entry name" value="Tricorn protease N-terminal domain"/>
    <property type="match status" value="1"/>
</dbReference>
<dbReference type="Gene3D" id="2.120.10.30">
    <property type="entry name" value="TolB, C-terminal domain"/>
    <property type="match status" value="1"/>
</dbReference>
<dbReference type="InterPro" id="IPR013783">
    <property type="entry name" value="Ig-like_fold"/>
</dbReference>
<dbReference type="Proteomes" id="UP000580839">
    <property type="component" value="Unassembled WGS sequence"/>
</dbReference>
<protein>
    <submittedName>
        <fullName evidence="3">T9SS type A sorting domain-containing protein</fullName>
    </submittedName>
</protein>
<dbReference type="PANTHER" id="PTHR36842:SF1">
    <property type="entry name" value="PROTEIN TOLB"/>
    <property type="match status" value="1"/>
</dbReference>
<dbReference type="Gene3D" id="2.60.40.4070">
    <property type="match status" value="1"/>
</dbReference>
<sequence>MLTALLIGATLLATTAIAEAVPTFTKYRIPNTLSARGSRDLEFHWSSTYTDLGVTLVPNINVANDLSRLGNELSDVIGLNPLGYANTDIQLAWDFFHANRSALYNWASPGSDPFLLNPAIPNSERNHIDTYVYMPGYASDPPFPPNPNGDFSSGNPGMYPSAFTSPDEDITSTVYHQNALMIPGPRPSLVGNTGPNSWPRQLGGAVSNWIHEFQHLMNGQELGGNPYSELFSEAAQVMTGGAYQELPLQFDVPYTWSLLRSSHYAGWRQLAAYLALQFKGTNPSAREDDLWYRWGGASASSRTFGGLVAKLSDAECTDCVTKPYFVGIPNEERVRVMLQNFRVAAYVNNTTLGNGQYGFPIQGSYNFAPSVDVGAWQNVDGAASDDNVALPAHLTADPTWRTREYTTRVHPAVPGQYASRPLELELYGAEYFVIHPAASLGTGGDTLVVRASTEGLVRSDYQSISCGPVVTSGGKMYVSVVNYSVDSNTLYLTPQHATGVQTASVEVDSVARDIELVVTGFGSTTKSVLVVVSLLDGAGMGFSSDPLMASGLRLPIRLSGALRKAPFLATNPVALAQTTVAWDDYPTWSPDGAYVAFHSRIPSSAPYNQVYRVPIGGGAATVISAQATGQLRPDWSPRGDAIAWEQDNGAGQTDIWVANPLNGSGAHRLTFHTGFAVNAAFGITGQQLAYFYKSTTPNTPWELWRINLDGTADTRVAVLTSDASPGSLRWAPNGQSLYFTRNDSLYAVLATGGTAFSRTALAPGVRSFDFDRGNGPIAVETRGKYSFNFDRWCGLQFGLVDMPWSLVGTRDSTVTPGDTRHRFSAPGVAFNNPRYSFDGTRIAYSADPNTAGNRDLFYGSITYNHAPTFTNGTAADAMVPTCVQWNRTLTATDRDGETVTFSAPQLPPGASWVSGNRIRWTPSNDQIGDYYIVVRAQDASGGVDNKVMKVTIYDAGLCGQCPPEMPNCYPELRHPGTELPLAFALGASEPNPAGDGTVIRFAVPRREHVQIDVVDIQGRLVRRLVDGGFEAGYQSVRWDRKDQNSHRLGAGVYFYRMRAGAFTERRKLTLLP</sequence>
<organism evidence="3 4">
    <name type="scientific">Eiseniibacteriota bacterium</name>
    <dbReference type="NCBI Taxonomy" id="2212470"/>
    <lineage>
        <taxon>Bacteria</taxon>
        <taxon>Candidatus Eiseniibacteriota</taxon>
    </lineage>
</organism>
<dbReference type="Pfam" id="PF05345">
    <property type="entry name" value="He_PIG"/>
    <property type="match status" value="1"/>
</dbReference>
<accession>A0A849SQC5</accession>
<dbReference type="EMBL" id="JABFRW010000174">
    <property type="protein sequence ID" value="NOT35127.1"/>
    <property type="molecule type" value="Genomic_DNA"/>
</dbReference>
<dbReference type="NCBIfam" id="TIGR04183">
    <property type="entry name" value="Por_Secre_tail"/>
    <property type="match status" value="1"/>
</dbReference>
<name>A0A849SQC5_UNCEI</name>
<dbReference type="InterPro" id="IPR011042">
    <property type="entry name" value="6-blade_b-propeller_TolB-like"/>
</dbReference>
<feature type="chain" id="PRO_5032886630" evidence="2">
    <location>
        <begin position="21"/>
        <end position="1072"/>
    </location>
</feature>
<comment type="caution">
    <text evidence="3">The sequence shown here is derived from an EMBL/GenBank/DDBJ whole genome shotgun (WGS) entry which is preliminary data.</text>
</comment>
<dbReference type="PANTHER" id="PTHR36842">
    <property type="entry name" value="PROTEIN TOLB HOMOLOG"/>
    <property type="match status" value="1"/>
</dbReference>
<evidence type="ECO:0000256" key="1">
    <source>
        <dbReference type="ARBA" id="ARBA00009820"/>
    </source>
</evidence>
<dbReference type="InterPro" id="IPR026444">
    <property type="entry name" value="Secre_tail"/>
</dbReference>